<reference evidence="1 2" key="1">
    <citation type="submission" date="2019-05" db="EMBL/GenBank/DDBJ databases">
        <title>Panacibacter sp. strain 17mud1-8 Genome sequencing and assembly.</title>
        <authorList>
            <person name="Chhetri G."/>
        </authorList>
    </citation>
    <scope>NUCLEOTIDE SEQUENCE [LARGE SCALE GENOMIC DNA]</scope>
    <source>
        <strain evidence="1 2">17mud1-8</strain>
    </source>
</reference>
<dbReference type="OrthoDB" id="9799891at2"/>
<dbReference type="Proteomes" id="UP000305848">
    <property type="component" value="Unassembled WGS sequence"/>
</dbReference>
<proteinExistence type="predicted"/>
<organism evidence="1 2">
    <name type="scientific">Ilyomonas limi</name>
    <dbReference type="NCBI Taxonomy" id="2575867"/>
    <lineage>
        <taxon>Bacteria</taxon>
        <taxon>Pseudomonadati</taxon>
        <taxon>Bacteroidota</taxon>
        <taxon>Chitinophagia</taxon>
        <taxon>Chitinophagales</taxon>
        <taxon>Chitinophagaceae</taxon>
        <taxon>Ilyomonas</taxon>
    </lineage>
</organism>
<gene>
    <name evidence="1" type="ORF">FC093_07360</name>
</gene>
<dbReference type="EMBL" id="SZQL01000004">
    <property type="protein sequence ID" value="TKK69886.1"/>
    <property type="molecule type" value="Genomic_DNA"/>
</dbReference>
<accession>A0A4U3L7R1</accession>
<dbReference type="InterPro" id="IPR011747">
    <property type="entry name" value="CHP02241"/>
</dbReference>
<keyword evidence="2" id="KW-1185">Reference proteome</keyword>
<evidence type="ECO:0000313" key="1">
    <source>
        <dbReference type="EMBL" id="TKK69886.1"/>
    </source>
</evidence>
<sequence length="174" mass="19124">MSVLDGLIYPPLGFHFSVLIEMFPQTPQDLRFQSVTGLSVNIQPETVAEGGENHFKHQFPTVPQYDKIVLKRGLFNGSFIASWCKNAIEDFEFEPHNVLISLLNNLHVPVATWHVFNAYPVKVSISEFNAEQNTLVIETLELAYQYYKTIGLDVSIAGGIGAATSVAGGLAAAL</sequence>
<dbReference type="Pfam" id="PF06841">
    <property type="entry name" value="Phage_T4_gp19"/>
    <property type="match status" value="1"/>
</dbReference>
<dbReference type="PANTHER" id="PTHR38009">
    <property type="entry name" value="CONSERVED HYPOTHETICAL PHAGE TAIL PROTEIN"/>
    <property type="match status" value="1"/>
</dbReference>
<dbReference type="AlphaFoldDB" id="A0A4U3L7R1"/>
<dbReference type="NCBIfam" id="TIGR02241">
    <property type="entry name" value="conserved hypothetical phage tail region protein"/>
    <property type="match status" value="1"/>
</dbReference>
<evidence type="ECO:0000313" key="2">
    <source>
        <dbReference type="Proteomes" id="UP000305848"/>
    </source>
</evidence>
<dbReference type="RefSeq" id="WP_137261108.1">
    <property type="nucleotide sequence ID" value="NZ_SZQL01000004.1"/>
</dbReference>
<dbReference type="PANTHER" id="PTHR38009:SF1">
    <property type="entry name" value="CONSERVED HYPOTHETICAL PHAGE TAIL PROTEIN"/>
    <property type="match status" value="1"/>
</dbReference>
<dbReference type="InterPro" id="IPR010667">
    <property type="entry name" value="Phage_T4_Gp19"/>
</dbReference>
<name>A0A4U3L7R1_9BACT</name>
<dbReference type="GO" id="GO:0005198">
    <property type="term" value="F:structural molecule activity"/>
    <property type="evidence" value="ECO:0007669"/>
    <property type="project" value="InterPro"/>
</dbReference>
<comment type="caution">
    <text evidence="1">The sequence shown here is derived from an EMBL/GenBank/DDBJ whole genome shotgun (WGS) entry which is preliminary data.</text>
</comment>
<protein>
    <submittedName>
        <fullName evidence="1">Phage tail protein</fullName>
    </submittedName>
</protein>